<evidence type="ECO:0000313" key="12">
    <source>
        <dbReference type="EMBL" id="TGG93170.1"/>
    </source>
</evidence>
<evidence type="ECO:0000256" key="1">
    <source>
        <dbReference type="ARBA" id="ARBA00006040"/>
    </source>
</evidence>
<dbReference type="InterPro" id="IPR024077">
    <property type="entry name" value="Neurolysin/TOP_dom2"/>
</dbReference>
<evidence type="ECO:0000259" key="10">
    <source>
        <dbReference type="Pfam" id="PF01432"/>
    </source>
</evidence>
<organism evidence="12 13">
    <name type="scientific">Aphanocapsa feldmannii 277cV</name>
    <dbReference type="NCBI Taxonomy" id="2507553"/>
    <lineage>
        <taxon>Bacteria</taxon>
        <taxon>Bacillati</taxon>
        <taxon>Cyanobacteriota</taxon>
        <taxon>Cyanophyceae</taxon>
        <taxon>Oscillatoriophycideae</taxon>
        <taxon>Chroococcales</taxon>
        <taxon>Microcystaceae</taxon>
        <taxon>Aphanocapsa</taxon>
    </lineage>
</organism>
<sequence length="707" mass="78140">MSSSTAKPLLIGCGLPAFARITAEQVPEAIPTLLRELETELNGFEERLQSTTQLDWEGVMEPLQRIAERLRWSWGIVGHLMGVCNSDRLRQAHGAQQPAVVAFSNRMAQSKPIFHALRQLEASQASGRLALDACQQRILSAELRGMRLRGVGLAAIPRGQFNSNAQRLAECATTFANHLLDATAAWQLWLRDEDDMAGLPGSLRQLLAQAAARDGEPEASASSGPWKLGLDLPSYGPFLKYSQRRDLREQAYRGFVSRASLGDCSNWPLIEEILRLRREQAQLLGYANWADVSLAEKMADSLNGVTSLLEELRVASYPAAQRELADLRDCARRHGAAEADDLQPWDLPYWAEILRRERFALDGEALRPWFPLPRVLEGLFALCNRLFGISIEATDGEAEVWEPSVRYFTIREGKGHPNAGQAIASFFLDPYSRPGSKRGGAWMDVCLTRSRSADGTPVLPVAYLVCNQSPPLADTPSLMTFDEVGTLFHEFGHGLQHMLTTIERPEAAGINNVEWDAVELPSQFMENWCYDRPALMGLARHWQTGDSLPGAEYRKLLAARTFMSGSAMLRQLHFALTDLELHANWSTHSGESPEQVRRRIAADTTVMAPITEDAFLCGFSHIFAGGYGAGYYSYLWAEVLSADAFAAFEEAGLCDEAAVQATGRRFRETLLSLGGSQHPGMVFQAFRGRGPSPEALLRHSGLAAGRQ</sequence>
<proteinExistence type="inferred from homology"/>
<dbReference type="InterPro" id="IPR045090">
    <property type="entry name" value="Pept_M3A_M3B"/>
</dbReference>
<dbReference type="EC" id="3.4.24.70" evidence="8"/>
<keyword evidence="3 9" id="KW-0479">Metal-binding</keyword>
<protein>
    <recommendedName>
        <fullName evidence="8">oligopeptidase A</fullName>
        <ecNumber evidence="8">3.4.24.70</ecNumber>
    </recommendedName>
</protein>
<evidence type="ECO:0000256" key="9">
    <source>
        <dbReference type="RuleBase" id="RU003435"/>
    </source>
</evidence>
<dbReference type="GO" id="GO:0004222">
    <property type="term" value="F:metalloendopeptidase activity"/>
    <property type="evidence" value="ECO:0007669"/>
    <property type="project" value="UniProtKB-EC"/>
</dbReference>
<dbReference type="Pfam" id="PF01432">
    <property type="entry name" value="Peptidase_M3"/>
    <property type="match status" value="1"/>
</dbReference>
<evidence type="ECO:0000256" key="8">
    <source>
        <dbReference type="ARBA" id="ARBA00026100"/>
    </source>
</evidence>
<evidence type="ECO:0000259" key="11">
    <source>
        <dbReference type="Pfam" id="PF19310"/>
    </source>
</evidence>
<dbReference type="GO" id="GO:0006518">
    <property type="term" value="P:peptide metabolic process"/>
    <property type="evidence" value="ECO:0007669"/>
    <property type="project" value="TreeGrafter"/>
</dbReference>
<dbReference type="Gene3D" id="1.10.1370.10">
    <property type="entry name" value="Neurolysin, domain 3"/>
    <property type="match status" value="1"/>
</dbReference>
<dbReference type="InterPro" id="IPR001567">
    <property type="entry name" value="Pept_M3A_M3B_dom"/>
</dbReference>
<evidence type="ECO:0000256" key="5">
    <source>
        <dbReference type="ARBA" id="ARBA00022833"/>
    </source>
</evidence>
<dbReference type="GO" id="GO:0006508">
    <property type="term" value="P:proteolysis"/>
    <property type="evidence" value="ECO:0007669"/>
    <property type="project" value="UniProtKB-KW"/>
</dbReference>
<dbReference type="SUPFAM" id="SSF55486">
    <property type="entry name" value="Metalloproteases ('zincins'), catalytic domain"/>
    <property type="match status" value="1"/>
</dbReference>
<evidence type="ECO:0000256" key="2">
    <source>
        <dbReference type="ARBA" id="ARBA00022670"/>
    </source>
</evidence>
<comment type="caution">
    <text evidence="12">The sequence shown here is derived from an EMBL/GenBank/DDBJ whole genome shotgun (WGS) entry which is preliminary data.</text>
</comment>
<dbReference type="CDD" id="cd06456">
    <property type="entry name" value="M3A_DCP"/>
    <property type="match status" value="1"/>
</dbReference>
<evidence type="ECO:0000256" key="4">
    <source>
        <dbReference type="ARBA" id="ARBA00022801"/>
    </source>
</evidence>
<keyword evidence="5 9" id="KW-0862">Zinc</keyword>
<dbReference type="InterPro" id="IPR024079">
    <property type="entry name" value="MetalloPept_cat_dom_sf"/>
</dbReference>
<dbReference type="Gene3D" id="3.40.390.10">
    <property type="entry name" value="Collagenase (Catalytic Domain)"/>
    <property type="match status" value="1"/>
</dbReference>
<dbReference type="AlphaFoldDB" id="A0A524RP86"/>
<comment type="catalytic activity">
    <reaction evidence="7">
        <text>Hydrolysis of oligopeptides, with broad specificity. Gly or Ala commonly occur as P1 or P1' residues, but more distant residues are also important, as is shown by the fact that Z-Gly-Pro-Gly-|-Gly-Pro-Ala is cleaved, but not Z-(Gly)(5).</text>
        <dbReference type="EC" id="3.4.24.70"/>
    </reaction>
</comment>
<dbReference type="EMBL" id="SRMO01000052">
    <property type="protein sequence ID" value="TGG93170.1"/>
    <property type="molecule type" value="Genomic_DNA"/>
</dbReference>
<dbReference type="GO" id="GO:0005829">
    <property type="term" value="C:cytosol"/>
    <property type="evidence" value="ECO:0007669"/>
    <property type="project" value="UniProtKB-ARBA"/>
</dbReference>
<dbReference type="GO" id="GO:0046872">
    <property type="term" value="F:metal ion binding"/>
    <property type="evidence" value="ECO:0007669"/>
    <property type="project" value="UniProtKB-UniRule"/>
</dbReference>
<dbReference type="PANTHER" id="PTHR11804">
    <property type="entry name" value="PROTEASE M3 THIMET OLIGOPEPTIDASE-RELATED"/>
    <property type="match status" value="1"/>
</dbReference>
<evidence type="ECO:0000313" key="13">
    <source>
        <dbReference type="Proteomes" id="UP000317990"/>
    </source>
</evidence>
<keyword evidence="6 9" id="KW-0482">Metalloprotease</keyword>
<gene>
    <name evidence="12" type="ORF">ERJ67_04380</name>
</gene>
<name>A0A524RP86_9CHRO</name>
<keyword evidence="2 9" id="KW-0645">Protease</keyword>
<dbReference type="FunFam" id="3.40.390.10:FF:000009">
    <property type="entry name" value="Oligopeptidase A"/>
    <property type="match status" value="1"/>
</dbReference>
<dbReference type="InterPro" id="IPR034005">
    <property type="entry name" value="M3A_DCP"/>
</dbReference>
<evidence type="ECO:0000256" key="3">
    <source>
        <dbReference type="ARBA" id="ARBA00022723"/>
    </source>
</evidence>
<dbReference type="PANTHER" id="PTHR11804:SF83">
    <property type="entry name" value="LD37516P"/>
    <property type="match status" value="1"/>
</dbReference>
<reference evidence="12 13" key="1">
    <citation type="journal article" date="2019" name="mSystems">
        <title>Life at home and on the roam: Genomic adaptions reflect the dual lifestyle of an intracellular, facultative symbiont.</title>
        <authorList>
            <person name="Burgsdorf I."/>
        </authorList>
    </citation>
    <scope>NUCLEOTIDE SEQUENCE [LARGE SCALE GENOMIC DNA]</scope>
    <source>
        <strain evidence="12">277cV</strain>
    </source>
</reference>
<feature type="domain" description="Oligopeptidase A N-terminal" evidence="11">
    <location>
        <begin position="32"/>
        <end position="154"/>
    </location>
</feature>
<evidence type="ECO:0000256" key="6">
    <source>
        <dbReference type="ARBA" id="ARBA00023049"/>
    </source>
</evidence>
<evidence type="ECO:0000256" key="7">
    <source>
        <dbReference type="ARBA" id="ARBA00024603"/>
    </source>
</evidence>
<feature type="domain" description="Peptidase M3A/M3B catalytic" evidence="10">
    <location>
        <begin position="238"/>
        <end position="701"/>
    </location>
</feature>
<keyword evidence="4 9" id="KW-0378">Hydrolase</keyword>
<accession>A0A524RP86</accession>
<dbReference type="Proteomes" id="UP000317990">
    <property type="component" value="Unassembled WGS sequence"/>
</dbReference>
<dbReference type="Pfam" id="PF19310">
    <property type="entry name" value="TOP_N"/>
    <property type="match status" value="1"/>
</dbReference>
<comment type="similarity">
    <text evidence="1 9">Belongs to the peptidase M3 family.</text>
</comment>
<dbReference type="Gene3D" id="1.10.1370.40">
    <property type="match status" value="1"/>
</dbReference>
<comment type="cofactor">
    <cofactor evidence="9">
        <name>Zn(2+)</name>
        <dbReference type="ChEBI" id="CHEBI:29105"/>
    </cofactor>
    <text evidence="9">Binds 1 zinc ion.</text>
</comment>
<dbReference type="InterPro" id="IPR045666">
    <property type="entry name" value="OpdA_N"/>
</dbReference>